<dbReference type="SUPFAM" id="SSF51445">
    <property type="entry name" value="(Trans)glycosidases"/>
    <property type="match status" value="1"/>
</dbReference>
<reference evidence="9 10" key="1">
    <citation type="submission" date="2023-11" db="EMBL/GenBank/DDBJ databases">
        <title>Coraliomargarita sp. nov., isolated from marine algae.</title>
        <authorList>
            <person name="Lee J.K."/>
            <person name="Baek J.H."/>
            <person name="Kim J.M."/>
            <person name="Choi D.G."/>
            <person name="Jeon C.O."/>
        </authorList>
    </citation>
    <scope>NUCLEOTIDE SEQUENCE [LARGE SCALE GENOMIC DNA]</scope>
    <source>
        <strain evidence="9 10">J2-16</strain>
    </source>
</reference>
<dbReference type="PANTHER" id="PTHR10030:SF37">
    <property type="entry name" value="ALPHA-L-FUCOSIDASE-RELATED"/>
    <property type="match status" value="1"/>
</dbReference>
<evidence type="ECO:0000256" key="2">
    <source>
        <dbReference type="ARBA" id="ARBA00007951"/>
    </source>
</evidence>
<protein>
    <recommendedName>
        <fullName evidence="3">alpha-L-fucosidase</fullName>
        <ecNumber evidence="3">3.2.1.51</ecNumber>
    </recommendedName>
</protein>
<feature type="chain" id="PRO_5045820140" description="alpha-L-fucosidase" evidence="7">
    <location>
        <begin position="28"/>
        <end position="615"/>
    </location>
</feature>
<evidence type="ECO:0000256" key="5">
    <source>
        <dbReference type="ARBA" id="ARBA00022801"/>
    </source>
</evidence>
<keyword evidence="10" id="KW-1185">Reference proteome</keyword>
<sequence>MKTSTISWKSCATAFALLLSSYPLLNAADKEKGMEEMWGEDTVAINAGHPSLKWFVEDKYAMFIHWGLYSDMGGIWNGKTYYGIGEWIMHMAEIPVDDYKAYASQFNPQKFDAKAMVQLAKAAGMKTIVITSKHHDGFALFDSAASDFTVTKATPYKRDLMKQLADACAEEGIRFGFYYSQNQDWTEPYGGNYKGERPAGYTPEDFDIYFNEKVVPQVTELLTNYGDIAVIWFDTPGSMPKKYSAKLVELVTDLQPDCLINSRIGGGYGDYVSLGDMHIPPVRPDVGVWETVDTTNDSWSYAWYDQNWKSPKLICERLVQVVARGGSYMLNVGPKGDGTIPAPVVEALTASGEWLAENGEAIYGASASPFDQGFSWGDITTKGNELYLHVFDWPVEGILRLADLRANVTGASLLHDSSTVAYQQKGTVLEVNLESQVGREMPLIPVVKLTFDGPVQVSNQATQIDGITTATLLAEMSTVEDCAIEESRWMEKFGEWKHDYYVEEWNSEDAKAVWELNVLAAGEYLVSIEYSAGNDAADSEWVLSCGDESITFVSFESGFDSNKSFQPGPPRQRNFVATLGVLDITKVGVNHLELAPRKLMGRGFGVKRITLTPYR</sequence>
<evidence type="ECO:0000256" key="6">
    <source>
        <dbReference type="ARBA" id="ARBA00023295"/>
    </source>
</evidence>
<comment type="similarity">
    <text evidence="2">Belongs to the glycosyl hydrolase 29 family.</text>
</comment>
<evidence type="ECO:0000256" key="3">
    <source>
        <dbReference type="ARBA" id="ARBA00012662"/>
    </source>
</evidence>
<feature type="signal peptide" evidence="7">
    <location>
        <begin position="1"/>
        <end position="27"/>
    </location>
</feature>
<comment type="function">
    <text evidence="1">Alpha-L-fucosidase is responsible for hydrolyzing the alpha-1,6-linked fucose joined to the reducing-end N-acetylglucosamine of the carbohydrate moieties of glycoproteins.</text>
</comment>
<keyword evidence="5" id="KW-0378">Hydrolase</keyword>
<dbReference type="InterPro" id="IPR013780">
    <property type="entry name" value="Glyco_hydro_b"/>
</dbReference>
<dbReference type="EMBL" id="CP138858">
    <property type="protein sequence ID" value="WPJ96596.1"/>
    <property type="molecule type" value="Genomic_DNA"/>
</dbReference>
<evidence type="ECO:0000256" key="4">
    <source>
        <dbReference type="ARBA" id="ARBA00022729"/>
    </source>
</evidence>
<evidence type="ECO:0000259" key="8">
    <source>
        <dbReference type="Pfam" id="PF01120"/>
    </source>
</evidence>
<evidence type="ECO:0000313" key="10">
    <source>
        <dbReference type="Proteomes" id="UP001324993"/>
    </source>
</evidence>
<keyword evidence="4 7" id="KW-0732">Signal</keyword>
<dbReference type="Proteomes" id="UP001324993">
    <property type="component" value="Chromosome"/>
</dbReference>
<dbReference type="Gene3D" id="2.60.120.260">
    <property type="entry name" value="Galactose-binding domain-like"/>
    <property type="match status" value="1"/>
</dbReference>
<dbReference type="InterPro" id="IPR057739">
    <property type="entry name" value="Glyco_hydro_29_N"/>
</dbReference>
<dbReference type="RefSeq" id="WP_319833455.1">
    <property type="nucleotide sequence ID" value="NZ_CP138858.1"/>
</dbReference>
<feature type="domain" description="Glycoside hydrolase family 29 N-terminal" evidence="8">
    <location>
        <begin position="44"/>
        <end position="360"/>
    </location>
</feature>
<gene>
    <name evidence="9" type="ORF">SH580_02625</name>
</gene>
<keyword evidence="6" id="KW-0326">Glycosidase</keyword>
<dbReference type="InterPro" id="IPR017853">
    <property type="entry name" value="GH"/>
</dbReference>
<dbReference type="PRINTS" id="PR00741">
    <property type="entry name" value="GLHYDRLASE29"/>
</dbReference>
<dbReference type="SMART" id="SM00812">
    <property type="entry name" value="Alpha_L_fucos"/>
    <property type="match status" value="1"/>
</dbReference>
<dbReference type="Gene3D" id="3.20.20.80">
    <property type="entry name" value="Glycosidases"/>
    <property type="match status" value="1"/>
</dbReference>
<evidence type="ECO:0000313" key="9">
    <source>
        <dbReference type="EMBL" id="WPJ96596.1"/>
    </source>
</evidence>
<proteinExistence type="inferred from homology"/>
<accession>A0ABZ0RK71</accession>
<dbReference type="PANTHER" id="PTHR10030">
    <property type="entry name" value="ALPHA-L-FUCOSIDASE"/>
    <property type="match status" value="1"/>
</dbReference>
<dbReference type="Pfam" id="PF01120">
    <property type="entry name" value="Alpha_L_fucos"/>
    <property type="match status" value="1"/>
</dbReference>
<dbReference type="InterPro" id="IPR000933">
    <property type="entry name" value="Glyco_hydro_29"/>
</dbReference>
<evidence type="ECO:0000256" key="7">
    <source>
        <dbReference type="SAM" id="SignalP"/>
    </source>
</evidence>
<organism evidence="9 10">
    <name type="scientific">Coraliomargarita algicola</name>
    <dbReference type="NCBI Taxonomy" id="3092156"/>
    <lineage>
        <taxon>Bacteria</taxon>
        <taxon>Pseudomonadati</taxon>
        <taxon>Verrucomicrobiota</taxon>
        <taxon>Opitutia</taxon>
        <taxon>Puniceicoccales</taxon>
        <taxon>Coraliomargaritaceae</taxon>
        <taxon>Coraliomargarita</taxon>
    </lineage>
</organism>
<name>A0ABZ0RK71_9BACT</name>
<dbReference type="Gene3D" id="2.60.40.1180">
    <property type="entry name" value="Golgi alpha-mannosidase II"/>
    <property type="match status" value="1"/>
</dbReference>
<dbReference type="EC" id="3.2.1.51" evidence="3"/>
<dbReference type="InterPro" id="IPR016286">
    <property type="entry name" value="FUC_metazoa-typ"/>
</dbReference>
<evidence type="ECO:0000256" key="1">
    <source>
        <dbReference type="ARBA" id="ARBA00004071"/>
    </source>
</evidence>